<dbReference type="PROSITE" id="PS00923">
    <property type="entry name" value="ASP_GLU_RACEMASE_1"/>
    <property type="match status" value="1"/>
</dbReference>
<name>A0A9D1XEI6_9FIRM</name>
<comment type="function">
    <text evidence="8">Provides the (R)-glutamate required for cell wall biosynthesis.</text>
</comment>
<keyword evidence="4 8" id="KW-0573">Peptidoglycan synthesis</keyword>
<evidence type="ECO:0000256" key="1">
    <source>
        <dbReference type="ARBA" id="ARBA00001602"/>
    </source>
</evidence>
<dbReference type="GO" id="GO:0009252">
    <property type="term" value="P:peptidoglycan biosynthetic process"/>
    <property type="evidence" value="ECO:0007669"/>
    <property type="project" value="UniProtKB-UniRule"/>
</dbReference>
<accession>A0A9D1XEI6</accession>
<dbReference type="GO" id="GO:0008881">
    <property type="term" value="F:glutamate racemase activity"/>
    <property type="evidence" value="ECO:0007669"/>
    <property type="project" value="UniProtKB-UniRule"/>
</dbReference>
<evidence type="ECO:0000256" key="8">
    <source>
        <dbReference type="HAMAP-Rule" id="MF_00258"/>
    </source>
</evidence>
<sequence>MSINNNAPVGVFDSGVGGLTVVREIMRNLPEEKIVYFGDTARVPYGSKSAETVTRYSRQIVRFLQTQNVKAIVIACNTASAFALETIEKEIDLPILGVVKPGAEMALKTTRNKRIGVIATEGTIHSGLYQRLITREDPEVSVYGQPCPLFVPLVEEGWTKDPVTEVVARRYLKDLLEKDIDTLIMGCTHYPLLRSLLRHVVGEKVTLVNPAYETAQALKRMLAELDLERDPSDDQEEGKYCFYASDAVERLNEFARRILPYEIVGTRQIPIEEY</sequence>
<evidence type="ECO:0000313" key="9">
    <source>
        <dbReference type="EMBL" id="HIX77794.1"/>
    </source>
</evidence>
<dbReference type="SUPFAM" id="SSF53681">
    <property type="entry name" value="Aspartate/glutamate racemase"/>
    <property type="match status" value="2"/>
</dbReference>
<dbReference type="InterPro" id="IPR018187">
    <property type="entry name" value="Asp/Glu_racemase_AS_1"/>
</dbReference>
<dbReference type="GO" id="GO:0008360">
    <property type="term" value="P:regulation of cell shape"/>
    <property type="evidence" value="ECO:0007669"/>
    <property type="project" value="UniProtKB-KW"/>
</dbReference>
<feature type="active site" description="Proton donor/acceptor" evidence="8">
    <location>
        <position position="187"/>
    </location>
</feature>
<comment type="caution">
    <text evidence="9">The sequence shown here is derived from an EMBL/GenBank/DDBJ whole genome shotgun (WGS) entry which is preliminary data.</text>
</comment>
<organism evidence="9 10">
    <name type="scientific">Candidatus Fusicatenibacter merdavium</name>
    <dbReference type="NCBI Taxonomy" id="2838600"/>
    <lineage>
        <taxon>Bacteria</taxon>
        <taxon>Bacillati</taxon>
        <taxon>Bacillota</taxon>
        <taxon>Clostridia</taxon>
        <taxon>Lachnospirales</taxon>
        <taxon>Lachnospiraceae</taxon>
        <taxon>Fusicatenibacter</taxon>
    </lineage>
</organism>
<feature type="binding site" evidence="8">
    <location>
        <begin position="77"/>
        <end position="78"/>
    </location>
    <ligand>
        <name>substrate</name>
    </ligand>
</feature>
<keyword evidence="3 8" id="KW-0133">Cell shape</keyword>
<dbReference type="GO" id="GO:0071555">
    <property type="term" value="P:cell wall organization"/>
    <property type="evidence" value="ECO:0007669"/>
    <property type="project" value="UniProtKB-KW"/>
</dbReference>
<dbReference type="InterPro" id="IPR004391">
    <property type="entry name" value="Glu_race"/>
</dbReference>
<dbReference type="Gene3D" id="3.40.50.1860">
    <property type="match status" value="2"/>
</dbReference>
<evidence type="ECO:0000256" key="3">
    <source>
        <dbReference type="ARBA" id="ARBA00022960"/>
    </source>
</evidence>
<gene>
    <name evidence="8 9" type="primary">murI</name>
    <name evidence="9" type="ORF">H9734_09415</name>
</gene>
<feature type="binding site" evidence="8">
    <location>
        <begin position="13"/>
        <end position="14"/>
    </location>
    <ligand>
        <name>substrate</name>
    </ligand>
</feature>
<evidence type="ECO:0000256" key="2">
    <source>
        <dbReference type="ARBA" id="ARBA00013090"/>
    </source>
</evidence>
<evidence type="ECO:0000256" key="4">
    <source>
        <dbReference type="ARBA" id="ARBA00022984"/>
    </source>
</evidence>
<evidence type="ECO:0000313" key="10">
    <source>
        <dbReference type="Proteomes" id="UP000886890"/>
    </source>
</evidence>
<dbReference type="Pfam" id="PF01177">
    <property type="entry name" value="Asp_Glu_race"/>
    <property type="match status" value="1"/>
</dbReference>
<dbReference type="PANTHER" id="PTHR21198:SF2">
    <property type="entry name" value="GLUTAMATE RACEMASE"/>
    <property type="match status" value="1"/>
</dbReference>
<keyword evidence="6 8" id="KW-0961">Cell wall biogenesis/degradation</keyword>
<dbReference type="EC" id="5.1.1.3" evidence="2 8"/>
<reference evidence="9" key="1">
    <citation type="journal article" date="2021" name="PeerJ">
        <title>Extensive microbial diversity within the chicken gut microbiome revealed by metagenomics and culture.</title>
        <authorList>
            <person name="Gilroy R."/>
            <person name="Ravi A."/>
            <person name="Getino M."/>
            <person name="Pursley I."/>
            <person name="Horton D.L."/>
            <person name="Alikhan N.F."/>
            <person name="Baker D."/>
            <person name="Gharbi K."/>
            <person name="Hall N."/>
            <person name="Watson M."/>
            <person name="Adriaenssens E.M."/>
            <person name="Foster-Nyarko E."/>
            <person name="Jarju S."/>
            <person name="Secka A."/>
            <person name="Antonio M."/>
            <person name="Oren A."/>
            <person name="Chaudhuri R.R."/>
            <person name="La Ragione R."/>
            <person name="Hildebrand F."/>
            <person name="Pallen M.J."/>
        </authorList>
    </citation>
    <scope>NUCLEOTIDE SEQUENCE</scope>
    <source>
        <strain evidence="9">CHK183-1962</strain>
    </source>
</reference>
<dbReference type="NCBIfam" id="TIGR00067">
    <property type="entry name" value="glut_race"/>
    <property type="match status" value="1"/>
</dbReference>
<feature type="binding site" evidence="8">
    <location>
        <begin position="45"/>
        <end position="46"/>
    </location>
    <ligand>
        <name>substrate</name>
    </ligand>
</feature>
<evidence type="ECO:0000256" key="5">
    <source>
        <dbReference type="ARBA" id="ARBA00023235"/>
    </source>
</evidence>
<keyword evidence="5 8" id="KW-0413">Isomerase</keyword>
<dbReference type="EMBL" id="DXEK01000157">
    <property type="protein sequence ID" value="HIX77794.1"/>
    <property type="molecule type" value="Genomic_DNA"/>
</dbReference>
<dbReference type="PANTHER" id="PTHR21198">
    <property type="entry name" value="GLUTAMATE RACEMASE"/>
    <property type="match status" value="1"/>
</dbReference>
<proteinExistence type="inferred from homology"/>
<comment type="pathway">
    <text evidence="8">Cell wall biogenesis; peptidoglycan biosynthesis.</text>
</comment>
<feature type="binding site" evidence="8">
    <location>
        <begin position="188"/>
        <end position="189"/>
    </location>
    <ligand>
        <name>substrate</name>
    </ligand>
</feature>
<dbReference type="PROSITE" id="PS00924">
    <property type="entry name" value="ASP_GLU_RACEMASE_2"/>
    <property type="match status" value="1"/>
</dbReference>
<dbReference type="InterPro" id="IPR001920">
    <property type="entry name" value="Asp/Glu_race"/>
</dbReference>
<dbReference type="HAMAP" id="MF_00258">
    <property type="entry name" value="Glu_racemase"/>
    <property type="match status" value="1"/>
</dbReference>
<protein>
    <recommendedName>
        <fullName evidence="7 8">Glutamate racemase</fullName>
        <ecNumber evidence="2 8">5.1.1.3</ecNumber>
    </recommendedName>
</protein>
<dbReference type="AlphaFoldDB" id="A0A9D1XEI6"/>
<dbReference type="InterPro" id="IPR015942">
    <property type="entry name" value="Asp/Glu/hydantoin_racemase"/>
</dbReference>
<feature type="active site" description="Proton donor/acceptor" evidence="8">
    <location>
        <position position="76"/>
    </location>
</feature>
<evidence type="ECO:0000256" key="6">
    <source>
        <dbReference type="ARBA" id="ARBA00023316"/>
    </source>
</evidence>
<reference evidence="9" key="2">
    <citation type="submission" date="2021-04" db="EMBL/GenBank/DDBJ databases">
        <authorList>
            <person name="Gilroy R."/>
        </authorList>
    </citation>
    <scope>NUCLEOTIDE SEQUENCE</scope>
    <source>
        <strain evidence="9">CHK183-1962</strain>
    </source>
</reference>
<comment type="similarity">
    <text evidence="8">Belongs to the aspartate/glutamate racemases family.</text>
</comment>
<comment type="catalytic activity">
    <reaction evidence="1 8">
        <text>L-glutamate = D-glutamate</text>
        <dbReference type="Rhea" id="RHEA:12813"/>
        <dbReference type="ChEBI" id="CHEBI:29985"/>
        <dbReference type="ChEBI" id="CHEBI:29986"/>
        <dbReference type="EC" id="5.1.1.3"/>
    </reaction>
</comment>
<dbReference type="Proteomes" id="UP000886890">
    <property type="component" value="Unassembled WGS sequence"/>
</dbReference>
<dbReference type="InterPro" id="IPR033134">
    <property type="entry name" value="Asp/Glu_racemase_AS_2"/>
</dbReference>
<evidence type="ECO:0000256" key="7">
    <source>
        <dbReference type="ARBA" id="ARBA00070053"/>
    </source>
</evidence>
<dbReference type="FunFam" id="3.40.50.1860:FF:000002">
    <property type="entry name" value="Glutamate racemase"/>
    <property type="match status" value="1"/>
</dbReference>